<evidence type="ECO:0000313" key="4">
    <source>
        <dbReference type="Proteomes" id="UP001203665"/>
    </source>
</evidence>
<reference evidence="3" key="1">
    <citation type="submission" date="2022-06" db="EMBL/GenBank/DDBJ databases">
        <title>Alkalicoccobacillus porphyridii sp. nov., isolated from a marine red alga, Porphyridium purpureum and reclassification of Shouchella plakortidis and Shouchella gibsonii as Alkalicoccobacillus plakortidis comb. nov. and Alkalicoccobacillus gibsonii comb. nov.</title>
        <authorList>
            <person name="Kim K.H."/>
            <person name="Lee J.K."/>
            <person name="Han D.M."/>
            <person name="Baek J.H."/>
            <person name="Jeon C.O."/>
        </authorList>
    </citation>
    <scope>NUCLEOTIDE SEQUENCE</scope>
    <source>
        <strain evidence="3">DSM 19153</strain>
    </source>
</reference>
<dbReference type="InterPro" id="IPR002477">
    <property type="entry name" value="Peptidoglycan-bd-like"/>
</dbReference>
<dbReference type="EMBL" id="JAMQJY010000003">
    <property type="protein sequence ID" value="MCM2677352.1"/>
    <property type="molecule type" value="Genomic_DNA"/>
</dbReference>
<organism evidence="3 4">
    <name type="scientific">Alkalicoccobacillus plakortidis</name>
    <dbReference type="NCBI Taxonomy" id="444060"/>
    <lineage>
        <taxon>Bacteria</taxon>
        <taxon>Bacillati</taxon>
        <taxon>Bacillota</taxon>
        <taxon>Bacilli</taxon>
        <taxon>Bacillales</taxon>
        <taxon>Bacillaceae</taxon>
        <taxon>Alkalicoccobacillus</taxon>
    </lineage>
</organism>
<gene>
    <name evidence="3" type="ORF">NDM98_19190</name>
</gene>
<name>A0ABT0XQ12_9BACI</name>
<evidence type="ECO:0000259" key="2">
    <source>
        <dbReference type="Pfam" id="PF01471"/>
    </source>
</evidence>
<dbReference type="InterPro" id="IPR036365">
    <property type="entry name" value="PGBD-like_sf"/>
</dbReference>
<comment type="caution">
    <text evidence="3">The sequence shown here is derived from an EMBL/GenBank/DDBJ whole genome shotgun (WGS) entry which is preliminary data.</text>
</comment>
<evidence type="ECO:0000313" key="3">
    <source>
        <dbReference type="EMBL" id="MCM2677352.1"/>
    </source>
</evidence>
<feature type="signal peptide" evidence="1">
    <location>
        <begin position="1"/>
        <end position="21"/>
    </location>
</feature>
<dbReference type="Proteomes" id="UP001203665">
    <property type="component" value="Unassembled WGS sequence"/>
</dbReference>
<evidence type="ECO:0000256" key="1">
    <source>
        <dbReference type="SAM" id="SignalP"/>
    </source>
</evidence>
<dbReference type="SUPFAM" id="SSF47090">
    <property type="entry name" value="PGBD-like"/>
    <property type="match status" value="1"/>
</dbReference>
<proteinExistence type="predicted"/>
<keyword evidence="1" id="KW-0732">Signal</keyword>
<feature type="domain" description="Peptidoglycan binding-like" evidence="2">
    <location>
        <begin position="64"/>
        <end position="116"/>
    </location>
</feature>
<sequence length="196" mass="21570">MKKKWLAVVPALALVATPLHLQQAEAASENEVVQSAEIPPELKPILDVAPEHQPTLQQGSASIEVELVQVKLSHFGFDTNVDGLFGPNTSEQVRAFQSEHELAVDGIVGVNTWTELLHEERKDQFTVEYAIQLAEQELDNDDLVFSSNGELHEDSDGQTYYHLRAQSQDLIDGGGTGTVGFYNVYNNGDVVETDPK</sequence>
<dbReference type="Pfam" id="PF01471">
    <property type="entry name" value="PG_binding_1"/>
    <property type="match status" value="1"/>
</dbReference>
<accession>A0ABT0XQ12</accession>
<protein>
    <submittedName>
        <fullName evidence="3">Peptidoglycan-binding protein</fullName>
    </submittedName>
</protein>
<dbReference type="RefSeq" id="WP_251611038.1">
    <property type="nucleotide sequence ID" value="NZ_JAMQJY010000003.1"/>
</dbReference>
<dbReference type="Gene3D" id="1.10.101.10">
    <property type="entry name" value="PGBD-like superfamily/PGBD"/>
    <property type="match status" value="1"/>
</dbReference>
<feature type="chain" id="PRO_5045916204" evidence="1">
    <location>
        <begin position="22"/>
        <end position="196"/>
    </location>
</feature>
<dbReference type="InterPro" id="IPR036366">
    <property type="entry name" value="PGBDSf"/>
</dbReference>
<keyword evidence="4" id="KW-1185">Reference proteome</keyword>